<dbReference type="EMBL" id="CAJNOV010000432">
    <property type="protein sequence ID" value="CAF1022578.1"/>
    <property type="molecule type" value="Genomic_DNA"/>
</dbReference>
<evidence type="ECO:0000313" key="5">
    <source>
        <dbReference type="EMBL" id="CAF3806744.1"/>
    </source>
</evidence>
<evidence type="ECO:0000313" key="4">
    <source>
        <dbReference type="EMBL" id="CAF3779782.1"/>
    </source>
</evidence>
<dbReference type="SUPFAM" id="SSF51283">
    <property type="entry name" value="dUTPase-like"/>
    <property type="match status" value="1"/>
</dbReference>
<proteinExistence type="predicted"/>
<protein>
    <submittedName>
        <fullName evidence="2">Uncharacterized protein</fullName>
    </submittedName>
</protein>
<dbReference type="AlphaFoldDB" id="A0A816AN15"/>
<organism evidence="2 7">
    <name type="scientific">Rotaria magnacalcarata</name>
    <dbReference type="NCBI Taxonomy" id="392030"/>
    <lineage>
        <taxon>Eukaryota</taxon>
        <taxon>Metazoa</taxon>
        <taxon>Spiralia</taxon>
        <taxon>Gnathifera</taxon>
        <taxon>Rotifera</taxon>
        <taxon>Eurotatoria</taxon>
        <taxon>Bdelloidea</taxon>
        <taxon>Philodinida</taxon>
        <taxon>Philodinidae</taxon>
        <taxon>Rotaria</taxon>
    </lineage>
</organism>
<dbReference type="InterPro" id="IPR036157">
    <property type="entry name" value="dUTPase-like_sf"/>
</dbReference>
<sequence>MIDSGSDDSFISHETLSKIYPQAIIHVADKTFQSMNGTQVDVTGYVILTVDFDKYLSDEIIYISTRTNIDLLLGQTWIKKHLAILNCKDQCITITTNNGSKSIPYISTYDDNINDPCQQYNIRLVHDVTIKPRTIQPVDTLCSSILNADTVLFLPRQQLQEDLSILIPNSLLNIYHHRTTLYIVNHTDDDCKLNKNSKLGKIRHVPLTNLCCSINELNESTQSDSIIPTNILQDINLLIQHLKPEQQQMIRSILSQE</sequence>
<dbReference type="EMBL" id="CAJOBI010000231">
    <property type="protein sequence ID" value="CAF3806744.1"/>
    <property type="molecule type" value="Genomic_DNA"/>
</dbReference>
<dbReference type="EMBL" id="CAJNRE010001857">
    <property type="protein sequence ID" value="CAF1960220.1"/>
    <property type="molecule type" value="Genomic_DNA"/>
</dbReference>
<evidence type="ECO:0000313" key="7">
    <source>
        <dbReference type="Proteomes" id="UP000663834"/>
    </source>
</evidence>
<gene>
    <name evidence="4" type="ORF">BYL167_LOCUS1876</name>
    <name evidence="1" type="ORF">CJN711_LOCUS3388</name>
    <name evidence="6" type="ORF">GIL414_LOCUS1506</name>
    <name evidence="2" type="ORF">KQP761_LOCUS21988</name>
    <name evidence="3" type="ORF">MBJ925_LOCUS6328</name>
    <name evidence="5" type="ORF">SMN809_LOCUS1491</name>
</gene>
<dbReference type="CDD" id="cd00303">
    <property type="entry name" value="retropepsin_like"/>
    <property type="match status" value="1"/>
</dbReference>
<dbReference type="Proteomes" id="UP000663824">
    <property type="component" value="Unassembled WGS sequence"/>
</dbReference>
<evidence type="ECO:0000313" key="1">
    <source>
        <dbReference type="EMBL" id="CAF1022578.1"/>
    </source>
</evidence>
<dbReference type="SUPFAM" id="SSF50630">
    <property type="entry name" value="Acid proteases"/>
    <property type="match status" value="1"/>
</dbReference>
<comment type="caution">
    <text evidence="2">The sequence shown here is derived from an EMBL/GenBank/DDBJ whole genome shotgun (WGS) entry which is preliminary data.</text>
</comment>
<name>A0A816AN15_9BILA</name>
<dbReference type="Proteomes" id="UP000663855">
    <property type="component" value="Unassembled WGS sequence"/>
</dbReference>
<dbReference type="EMBL" id="CAJOBH010000302">
    <property type="protein sequence ID" value="CAF3779782.1"/>
    <property type="molecule type" value="Genomic_DNA"/>
</dbReference>
<evidence type="ECO:0000313" key="3">
    <source>
        <dbReference type="EMBL" id="CAF1960220.1"/>
    </source>
</evidence>
<dbReference type="Proteomes" id="UP000681967">
    <property type="component" value="Unassembled WGS sequence"/>
</dbReference>
<evidence type="ECO:0000313" key="2">
    <source>
        <dbReference type="EMBL" id="CAF1598507.1"/>
    </source>
</evidence>
<dbReference type="Proteomes" id="UP000681720">
    <property type="component" value="Unassembled WGS sequence"/>
</dbReference>
<dbReference type="EMBL" id="CAJNOW010011511">
    <property type="protein sequence ID" value="CAF1598507.1"/>
    <property type="molecule type" value="Genomic_DNA"/>
</dbReference>
<dbReference type="Gene3D" id="2.40.70.10">
    <property type="entry name" value="Acid Proteases"/>
    <property type="match status" value="1"/>
</dbReference>
<dbReference type="Proteomes" id="UP000663834">
    <property type="component" value="Unassembled WGS sequence"/>
</dbReference>
<dbReference type="InterPro" id="IPR021109">
    <property type="entry name" value="Peptidase_aspartic_dom_sf"/>
</dbReference>
<dbReference type="Proteomes" id="UP000676336">
    <property type="component" value="Unassembled WGS sequence"/>
</dbReference>
<reference evidence="2" key="1">
    <citation type="submission" date="2021-02" db="EMBL/GenBank/DDBJ databases">
        <authorList>
            <person name="Nowell W R."/>
        </authorList>
    </citation>
    <scope>NUCLEOTIDE SEQUENCE</scope>
</reference>
<dbReference type="OrthoDB" id="10411314at2759"/>
<dbReference type="EMBL" id="CAJOBJ010000252">
    <property type="protein sequence ID" value="CAF3808691.1"/>
    <property type="molecule type" value="Genomic_DNA"/>
</dbReference>
<accession>A0A816AN15</accession>
<evidence type="ECO:0000313" key="6">
    <source>
        <dbReference type="EMBL" id="CAF3808691.1"/>
    </source>
</evidence>